<keyword evidence="11 12" id="KW-0472">Membrane</keyword>
<evidence type="ECO:0000256" key="4">
    <source>
        <dbReference type="ARBA" id="ARBA00022475"/>
    </source>
</evidence>
<dbReference type="GO" id="GO:0005886">
    <property type="term" value="C:plasma membrane"/>
    <property type="evidence" value="ECO:0007669"/>
    <property type="project" value="UniProtKB-SubCell"/>
</dbReference>
<keyword evidence="6 12" id="KW-0812">Transmembrane</keyword>
<feature type="transmembrane region" description="Helical" evidence="12">
    <location>
        <begin position="293"/>
        <end position="318"/>
    </location>
</feature>
<evidence type="ECO:0000256" key="9">
    <source>
        <dbReference type="ARBA" id="ARBA00022989"/>
    </source>
</evidence>
<dbReference type="EMBL" id="JAVIDL010000014">
    <property type="protein sequence ID" value="MDQ8935870.1"/>
    <property type="molecule type" value="Genomic_DNA"/>
</dbReference>
<feature type="transmembrane region" description="Helical" evidence="12">
    <location>
        <begin position="164"/>
        <end position="190"/>
    </location>
</feature>
<protein>
    <submittedName>
        <fullName evidence="13">Cytochrome d ubiquinol oxidase subunit II</fullName>
    </submittedName>
</protein>
<evidence type="ECO:0000256" key="8">
    <source>
        <dbReference type="ARBA" id="ARBA00022982"/>
    </source>
</evidence>
<keyword evidence="10" id="KW-0408">Iron</keyword>
<dbReference type="NCBIfam" id="TIGR00203">
    <property type="entry name" value="cydB"/>
    <property type="match status" value="1"/>
</dbReference>
<keyword evidence="9 12" id="KW-1133">Transmembrane helix</keyword>
<evidence type="ECO:0000256" key="7">
    <source>
        <dbReference type="ARBA" id="ARBA00022723"/>
    </source>
</evidence>
<keyword evidence="7" id="KW-0479">Metal-binding</keyword>
<name>A0AAW8J804_9GAMM</name>
<dbReference type="AlphaFoldDB" id="A0AAW8J804"/>
<dbReference type="PANTHER" id="PTHR43141:SF5">
    <property type="entry name" value="CYTOCHROME BD-I UBIQUINOL OXIDASE SUBUNIT 2"/>
    <property type="match status" value="1"/>
</dbReference>
<evidence type="ECO:0000256" key="6">
    <source>
        <dbReference type="ARBA" id="ARBA00022692"/>
    </source>
</evidence>
<dbReference type="GO" id="GO:0009055">
    <property type="term" value="F:electron transfer activity"/>
    <property type="evidence" value="ECO:0007669"/>
    <property type="project" value="TreeGrafter"/>
</dbReference>
<dbReference type="InterPro" id="IPR003317">
    <property type="entry name" value="Cyt-d_oxidase_su2"/>
</dbReference>
<feature type="transmembrane region" description="Helical" evidence="12">
    <location>
        <begin position="118"/>
        <end position="144"/>
    </location>
</feature>
<keyword evidence="8" id="KW-0249">Electron transport</keyword>
<feature type="transmembrane region" description="Helical" evidence="12">
    <location>
        <begin position="264"/>
        <end position="286"/>
    </location>
</feature>
<dbReference type="Pfam" id="PF02322">
    <property type="entry name" value="Cyt_bd_oxida_II"/>
    <property type="match status" value="1"/>
</dbReference>
<evidence type="ECO:0000256" key="2">
    <source>
        <dbReference type="ARBA" id="ARBA00007543"/>
    </source>
</evidence>
<dbReference type="GO" id="GO:0070069">
    <property type="term" value="C:cytochrome complex"/>
    <property type="evidence" value="ECO:0007669"/>
    <property type="project" value="TreeGrafter"/>
</dbReference>
<sequence length="382" mass="41851">MIEYELLRIIWWVLIGVLLLGFSLTDGFDMGAMAIMPFVGKNDEERRAAINTIAPHWDGNQVWFITAGGALFAAWPMVYATAFSGMYWALLLVLFALFLRPVGFDYRSKLENTKWRNAWDWGLCVGGLVPALVFGVAFGNMFLGVPFELDATVRSHYAGNFFQLLNPFSIVCGLVSVAMLCAHGGAWLMLRTDGDLRKRSAKATQIMGILFLVCFIGAGAWLYFGNIQGYSLVAGSFDVNGASNPLVKQVVTDQNPGWMNNYSLYPITMVAPIVGILGGLIVVLAASKNKAGLSFAGTSLALCGAILTAGFALFPFLMPSSINPVSSLTMWDATASKNTLTVMTVVACIFVPLILIYTTWCYYKMWGVITKKHIQDNTHSLY</sequence>
<dbReference type="GO" id="GO:0046872">
    <property type="term" value="F:metal ion binding"/>
    <property type="evidence" value="ECO:0007669"/>
    <property type="project" value="UniProtKB-KW"/>
</dbReference>
<dbReference type="RefSeq" id="WP_308976874.1">
    <property type="nucleotide sequence ID" value="NZ_JAVIDL010000014.1"/>
</dbReference>
<evidence type="ECO:0000256" key="5">
    <source>
        <dbReference type="ARBA" id="ARBA00022617"/>
    </source>
</evidence>
<dbReference type="GO" id="GO:0016682">
    <property type="term" value="F:oxidoreductase activity, acting on diphenols and related substances as donors, oxygen as acceptor"/>
    <property type="evidence" value="ECO:0007669"/>
    <property type="project" value="TreeGrafter"/>
</dbReference>
<organism evidence="13 14">
    <name type="scientific">Acinetobacter rudis</name>
    <dbReference type="NCBI Taxonomy" id="632955"/>
    <lineage>
        <taxon>Bacteria</taxon>
        <taxon>Pseudomonadati</taxon>
        <taxon>Pseudomonadota</taxon>
        <taxon>Gammaproteobacteria</taxon>
        <taxon>Moraxellales</taxon>
        <taxon>Moraxellaceae</taxon>
        <taxon>Acinetobacter</taxon>
    </lineage>
</organism>
<keyword evidence="3" id="KW-0813">Transport</keyword>
<evidence type="ECO:0000256" key="10">
    <source>
        <dbReference type="ARBA" id="ARBA00023004"/>
    </source>
</evidence>
<feature type="transmembrane region" description="Helical" evidence="12">
    <location>
        <begin position="202"/>
        <end position="224"/>
    </location>
</feature>
<feature type="transmembrane region" description="Helical" evidence="12">
    <location>
        <begin position="6"/>
        <end position="24"/>
    </location>
</feature>
<keyword evidence="5" id="KW-0349">Heme</keyword>
<proteinExistence type="inferred from homology"/>
<dbReference type="GO" id="GO:0019646">
    <property type="term" value="P:aerobic electron transport chain"/>
    <property type="evidence" value="ECO:0007669"/>
    <property type="project" value="TreeGrafter"/>
</dbReference>
<evidence type="ECO:0000256" key="1">
    <source>
        <dbReference type="ARBA" id="ARBA00004651"/>
    </source>
</evidence>
<evidence type="ECO:0000256" key="12">
    <source>
        <dbReference type="SAM" id="Phobius"/>
    </source>
</evidence>
<evidence type="ECO:0000256" key="3">
    <source>
        <dbReference type="ARBA" id="ARBA00022448"/>
    </source>
</evidence>
<gene>
    <name evidence="13" type="primary">cydB</name>
    <name evidence="13" type="ORF">RFH47_09010</name>
</gene>
<dbReference type="PIRSF" id="PIRSF000267">
    <property type="entry name" value="Cyt_oxidse_sub2"/>
    <property type="match status" value="1"/>
</dbReference>
<evidence type="ECO:0000313" key="14">
    <source>
        <dbReference type="Proteomes" id="UP001243844"/>
    </source>
</evidence>
<dbReference type="PANTHER" id="PTHR43141">
    <property type="entry name" value="CYTOCHROME BD2 SUBUNIT II"/>
    <property type="match status" value="1"/>
</dbReference>
<comment type="caution">
    <text evidence="13">The sequence shown here is derived from an EMBL/GenBank/DDBJ whole genome shotgun (WGS) entry which is preliminary data.</text>
</comment>
<accession>A0AAW8J804</accession>
<evidence type="ECO:0000256" key="11">
    <source>
        <dbReference type="ARBA" id="ARBA00023136"/>
    </source>
</evidence>
<comment type="similarity">
    <text evidence="2">Belongs to the cytochrome ubiquinol oxidase subunit 2 family.</text>
</comment>
<keyword evidence="4" id="KW-1003">Cell membrane</keyword>
<feature type="transmembrane region" description="Helical" evidence="12">
    <location>
        <begin position="338"/>
        <end position="363"/>
    </location>
</feature>
<dbReference type="Proteomes" id="UP001243844">
    <property type="component" value="Unassembled WGS sequence"/>
</dbReference>
<reference evidence="13" key="1">
    <citation type="submission" date="2023-08" db="EMBL/GenBank/DDBJ databases">
        <title>Emergence of clinically-relevant ST2 carbapenem-resistant Acinetobacter baumannii strains in hospital sewages in Zhejiang, East of China.</title>
        <authorList>
            <person name="Kaichao C."/>
            <person name="Zhang R."/>
        </authorList>
    </citation>
    <scope>NUCLEOTIDE SEQUENCE</scope>
    <source>
        <strain evidence="13">M-RB-37</strain>
    </source>
</reference>
<feature type="transmembrane region" description="Helical" evidence="12">
    <location>
        <begin position="86"/>
        <end position="106"/>
    </location>
</feature>
<evidence type="ECO:0000313" key="13">
    <source>
        <dbReference type="EMBL" id="MDQ8935870.1"/>
    </source>
</evidence>
<comment type="subcellular location">
    <subcellularLocation>
        <location evidence="1">Cell membrane</location>
        <topology evidence="1">Multi-pass membrane protein</topology>
    </subcellularLocation>
</comment>